<accession>A0A2N6NN61</accession>
<evidence type="ECO:0000313" key="2">
    <source>
        <dbReference type="EMBL" id="PMB68709.1"/>
    </source>
</evidence>
<feature type="region of interest" description="Disordered" evidence="1">
    <location>
        <begin position="141"/>
        <end position="194"/>
    </location>
</feature>
<dbReference type="Proteomes" id="UP000235728">
    <property type="component" value="Unassembled WGS sequence"/>
</dbReference>
<feature type="compositionally biased region" description="Gly residues" evidence="1">
    <location>
        <begin position="346"/>
        <end position="356"/>
    </location>
</feature>
<feature type="compositionally biased region" description="Gly residues" evidence="1">
    <location>
        <begin position="327"/>
        <end position="337"/>
    </location>
</feature>
<comment type="caution">
    <text evidence="2">The sequence shown here is derived from an EMBL/GenBank/DDBJ whole genome shotgun (WGS) entry which is preliminary data.</text>
</comment>
<sequence length="356" mass="36570">MYRAALSAAFFSSTANVSVADTDLSNDGFADVPDGVVAPAGPTTLSVHGVSMNALLFVAGVAVHACSVDSLCSVVVVGVDAAGVQICSADTLLLLVDARGVSRAGVDAPWTTAGFSREPLSADTRVVVGARAAGEFRVDVHVGDDDDDGGATTELPRPVMPAVRIGGGGSDRTDFAAEDSTKPRPFKAAEEDGCCGVRPHPRRLHPLRLLPHPIFPSLRRAAALAVRMPAPLLLPPPQQQLPNLDLGRAVIPSKHARPQRTARLPAAPQHDAARNRVLLHPATHNVQRLGANVRRGPGDAPVGGLLVTIVVEAHGAEPRDAVPGLALRGGGEGGGAEDGVRDGRGRGVGRGVATGE</sequence>
<dbReference type="AlphaFoldDB" id="A0A2N6NN61"/>
<evidence type="ECO:0000313" key="3">
    <source>
        <dbReference type="Proteomes" id="UP000235728"/>
    </source>
</evidence>
<reference evidence="2 3" key="1">
    <citation type="journal article" date="2016" name="Appl. Microbiol. Biotechnol.">
        <title>Characterization of T-DNA insertion mutants with decreased virulence in the entomopathogenic fungus Beauveria bassiana JEF-007.</title>
        <authorList>
            <person name="Kim S."/>
            <person name="Lee S.J."/>
            <person name="Nai Y.S."/>
            <person name="Yu J.S."/>
            <person name="Lee M.R."/>
            <person name="Yang Y.T."/>
            <person name="Kim J.S."/>
        </authorList>
    </citation>
    <scope>NUCLEOTIDE SEQUENCE [LARGE SCALE GENOMIC DNA]</scope>
    <source>
        <strain evidence="2 3">JEF-007</strain>
    </source>
</reference>
<organism evidence="2 3">
    <name type="scientific">Beauveria bassiana</name>
    <name type="common">White muscardine disease fungus</name>
    <name type="synonym">Tritirachium shiotae</name>
    <dbReference type="NCBI Taxonomy" id="176275"/>
    <lineage>
        <taxon>Eukaryota</taxon>
        <taxon>Fungi</taxon>
        <taxon>Dikarya</taxon>
        <taxon>Ascomycota</taxon>
        <taxon>Pezizomycotina</taxon>
        <taxon>Sordariomycetes</taxon>
        <taxon>Hypocreomycetidae</taxon>
        <taxon>Hypocreales</taxon>
        <taxon>Cordycipitaceae</taxon>
        <taxon>Beauveria</taxon>
    </lineage>
</organism>
<name>A0A2N6NN61_BEABA</name>
<feature type="region of interest" description="Disordered" evidence="1">
    <location>
        <begin position="322"/>
        <end position="356"/>
    </location>
</feature>
<gene>
    <name evidence="2" type="ORF">BM221_005290</name>
</gene>
<proteinExistence type="predicted"/>
<protein>
    <submittedName>
        <fullName evidence="2">Uncharacterized protein</fullName>
    </submittedName>
</protein>
<feature type="compositionally biased region" description="Basic and acidic residues" evidence="1">
    <location>
        <begin position="171"/>
        <end position="190"/>
    </location>
</feature>
<evidence type="ECO:0000256" key="1">
    <source>
        <dbReference type="SAM" id="MobiDB-lite"/>
    </source>
</evidence>
<dbReference type="EMBL" id="MRVG01000005">
    <property type="protein sequence ID" value="PMB68709.1"/>
    <property type="molecule type" value="Genomic_DNA"/>
</dbReference>